<evidence type="ECO:0000313" key="11">
    <source>
        <dbReference type="Proteomes" id="UP001157034"/>
    </source>
</evidence>
<feature type="transmembrane region" description="Helical" evidence="8">
    <location>
        <begin position="284"/>
        <end position="306"/>
    </location>
</feature>
<feature type="transmembrane region" description="Helical" evidence="8">
    <location>
        <begin position="124"/>
        <end position="142"/>
    </location>
</feature>
<feature type="transmembrane region" description="Helical" evidence="8">
    <location>
        <begin position="375"/>
        <end position="401"/>
    </location>
</feature>
<keyword evidence="11" id="KW-1185">Reference proteome</keyword>
<comment type="similarity">
    <text evidence="2">Belongs to the major facilitator superfamily. EmrB family.</text>
</comment>
<keyword evidence="4" id="KW-1003">Cell membrane</keyword>
<feature type="transmembrane region" description="Helical" evidence="8">
    <location>
        <begin position="211"/>
        <end position="232"/>
    </location>
</feature>
<keyword evidence="5 8" id="KW-0812">Transmembrane</keyword>
<proteinExistence type="inferred from homology"/>
<evidence type="ECO:0000256" key="3">
    <source>
        <dbReference type="ARBA" id="ARBA00022448"/>
    </source>
</evidence>
<dbReference type="InterPro" id="IPR011701">
    <property type="entry name" value="MFS"/>
</dbReference>
<dbReference type="EMBL" id="BSVB01000001">
    <property type="protein sequence ID" value="GMA96890.1"/>
    <property type="molecule type" value="Genomic_DNA"/>
</dbReference>
<keyword evidence="7 8" id="KW-0472">Membrane</keyword>
<dbReference type="PRINTS" id="PR01036">
    <property type="entry name" value="TCRTETB"/>
</dbReference>
<name>A0ABQ6KBP1_9MICO</name>
<organism evidence="10 11">
    <name type="scientific">Pseudolysinimonas kribbensis</name>
    <dbReference type="NCBI Taxonomy" id="433641"/>
    <lineage>
        <taxon>Bacteria</taxon>
        <taxon>Bacillati</taxon>
        <taxon>Actinomycetota</taxon>
        <taxon>Actinomycetes</taxon>
        <taxon>Micrococcales</taxon>
        <taxon>Microbacteriaceae</taxon>
        <taxon>Pseudolysinimonas</taxon>
    </lineage>
</organism>
<feature type="transmembrane region" description="Helical" evidence="8">
    <location>
        <begin position="64"/>
        <end position="84"/>
    </location>
</feature>
<dbReference type="InterPro" id="IPR020846">
    <property type="entry name" value="MFS_dom"/>
</dbReference>
<keyword evidence="6 8" id="KW-1133">Transmembrane helix</keyword>
<evidence type="ECO:0000259" key="9">
    <source>
        <dbReference type="PROSITE" id="PS50850"/>
    </source>
</evidence>
<evidence type="ECO:0000256" key="8">
    <source>
        <dbReference type="SAM" id="Phobius"/>
    </source>
</evidence>
<dbReference type="PANTHER" id="PTHR42718">
    <property type="entry name" value="MAJOR FACILITATOR SUPERFAMILY MULTIDRUG TRANSPORTER MFSC"/>
    <property type="match status" value="1"/>
</dbReference>
<feature type="transmembrane region" description="Helical" evidence="8">
    <location>
        <begin position="422"/>
        <end position="441"/>
    </location>
</feature>
<dbReference type="InterPro" id="IPR004638">
    <property type="entry name" value="EmrB-like"/>
</dbReference>
<dbReference type="Gene3D" id="1.20.1720.10">
    <property type="entry name" value="Multidrug resistance protein D"/>
    <property type="match status" value="1"/>
</dbReference>
<feature type="transmembrane region" description="Helical" evidence="8">
    <location>
        <begin position="461"/>
        <end position="480"/>
    </location>
</feature>
<evidence type="ECO:0000256" key="7">
    <source>
        <dbReference type="ARBA" id="ARBA00023136"/>
    </source>
</evidence>
<feature type="transmembrane region" description="Helical" evidence="8">
    <location>
        <begin position="351"/>
        <end position="369"/>
    </location>
</feature>
<dbReference type="InterPro" id="IPR036259">
    <property type="entry name" value="MFS_trans_sf"/>
</dbReference>
<dbReference type="SUPFAM" id="SSF103473">
    <property type="entry name" value="MFS general substrate transporter"/>
    <property type="match status" value="1"/>
</dbReference>
<feature type="transmembrane region" description="Helical" evidence="8">
    <location>
        <begin position="154"/>
        <end position="173"/>
    </location>
</feature>
<evidence type="ECO:0000256" key="2">
    <source>
        <dbReference type="ARBA" id="ARBA00008537"/>
    </source>
</evidence>
<accession>A0ABQ6KBP1</accession>
<gene>
    <name evidence="10" type="ORF">GCM10025881_37140</name>
</gene>
<feature type="transmembrane region" description="Helical" evidence="8">
    <location>
        <begin position="318"/>
        <end position="339"/>
    </location>
</feature>
<dbReference type="Proteomes" id="UP001157034">
    <property type="component" value="Unassembled WGS sequence"/>
</dbReference>
<evidence type="ECO:0000313" key="10">
    <source>
        <dbReference type="EMBL" id="GMA96890.1"/>
    </source>
</evidence>
<feature type="domain" description="Major facilitator superfamily (MFS) profile" evidence="9">
    <location>
        <begin position="26"/>
        <end position="485"/>
    </location>
</feature>
<dbReference type="NCBIfam" id="TIGR00711">
    <property type="entry name" value="efflux_EmrB"/>
    <property type="match status" value="1"/>
</dbReference>
<dbReference type="PANTHER" id="PTHR42718:SF9">
    <property type="entry name" value="MAJOR FACILITATOR SUPERFAMILY MULTIDRUG TRANSPORTER MFSC"/>
    <property type="match status" value="1"/>
</dbReference>
<feature type="transmembrane region" description="Helical" evidence="8">
    <location>
        <begin position="179"/>
        <end position="199"/>
    </location>
</feature>
<feature type="transmembrane region" description="Helical" evidence="8">
    <location>
        <begin position="25"/>
        <end position="52"/>
    </location>
</feature>
<evidence type="ECO:0000256" key="4">
    <source>
        <dbReference type="ARBA" id="ARBA00022475"/>
    </source>
</evidence>
<feature type="transmembrane region" description="Helical" evidence="8">
    <location>
        <begin position="96"/>
        <end position="118"/>
    </location>
</feature>
<dbReference type="CDD" id="cd17503">
    <property type="entry name" value="MFS_LmrB_MDR_like"/>
    <property type="match status" value="1"/>
</dbReference>
<dbReference type="Pfam" id="PF07690">
    <property type="entry name" value="MFS_1"/>
    <property type="match status" value="1"/>
</dbReference>
<dbReference type="Gene3D" id="1.20.1250.20">
    <property type="entry name" value="MFS general substrate transporter like domains"/>
    <property type="match status" value="1"/>
</dbReference>
<keyword evidence="3" id="KW-0813">Transport</keyword>
<evidence type="ECO:0000256" key="1">
    <source>
        <dbReference type="ARBA" id="ARBA00004651"/>
    </source>
</evidence>
<comment type="subcellular location">
    <subcellularLocation>
        <location evidence="1">Cell membrane</location>
        <topology evidence="1">Multi-pass membrane protein</topology>
    </subcellularLocation>
</comment>
<dbReference type="RefSeq" id="WP_284255375.1">
    <property type="nucleotide sequence ID" value="NZ_BAAAQO010000004.1"/>
</dbReference>
<dbReference type="PROSITE" id="PS50850">
    <property type="entry name" value="MFS"/>
    <property type="match status" value="1"/>
</dbReference>
<comment type="caution">
    <text evidence="10">The sequence shown here is derived from an EMBL/GenBank/DDBJ whole genome shotgun (WGS) entry which is preliminary data.</text>
</comment>
<feature type="transmembrane region" description="Helical" evidence="8">
    <location>
        <begin position="244"/>
        <end position="263"/>
    </location>
</feature>
<sequence length="499" mass="52591">MTEAAVHVPAAPTTPDPAIASRNRVAIVLLLAAVFVVFLNETVMSVAVPPIMKDLHITPSAGQWLTTAFALTTAIVVPITGWLLQRLNTRPVFITAMSLFSLGSLIAAVSPTFGVLLLGRVVQASGTAIMLPLLMTTVLQLVPMFDRGRIMGRISIVMSVAPAIGPAVSGLVIDGLGSWRYLFWISFPLAVVMLVIGIVRIPNVSEPRKAHLDVLSIVLSALAFGGVVYGLSSLGASAEGSSVIAPWIPTVVGVVFLVLFVLRQIALQRTDRALLDLRTFRAKTFSISIVLFVVMTIALFGAVIVLPLYVQNVLKMEAWTIGVVLLPGGLIMGLIGPFVGRIYDRFGTRPLLVPGTVLVSLGLWGLTLLNQETPVWFILLPHVIMSIGLGILFTCLFTVSTSALPPHLYSHGSATLTTLQQVAAAAGTAAFIALLAAGTAAAGGTDAENAAPAQVMVGVHWAFMVGAIVSIGSIVVAFFVHKPTAPELTDAELEAAQQH</sequence>
<reference evidence="11" key="1">
    <citation type="journal article" date="2019" name="Int. J. Syst. Evol. Microbiol.">
        <title>The Global Catalogue of Microorganisms (GCM) 10K type strain sequencing project: providing services to taxonomists for standard genome sequencing and annotation.</title>
        <authorList>
            <consortium name="The Broad Institute Genomics Platform"/>
            <consortium name="The Broad Institute Genome Sequencing Center for Infectious Disease"/>
            <person name="Wu L."/>
            <person name="Ma J."/>
        </authorList>
    </citation>
    <scope>NUCLEOTIDE SEQUENCE [LARGE SCALE GENOMIC DNA]</scope>
    <source>
        <strain evidence="11">NBRC 108894</strain>
    </source>
</reference>
<evidence type="ECO:0000256" key="5">
    <source>
        <dbReference type="ARBA" id="ARBA00022692"/>
    </source>
</evidence>
<evidence type="ECO:0000256" key="6">
    <source>
        <dbReference type="ARBA" id="ARBA00022989"/>
    </source>
</evidence>
<protein>
    <submittedName>
        <fullName evidence="10">MFS transporter</fullName>
    </submittedName>
</protein>